<dbReference type="GO" id="GO:0003677">
    <property type="term" value="F:DNA binding"/>
    <property type="evidence" value="ECO:0007669"/>
    <property type="project" value="InterPro"/>
</dbReference>
<dbReference type="GO" id="GO:0004519">
    <property type="term" value="F:endonuclease activity"/>
    <property type="evidence" value="ECO:0007669"/>
    <property type="project" value="UniProtKB-KW"/>
</dbReference>
<keyword evidence="2" id="KW-0255">Endonuclease</keyword>
<dbReference type="AlphaFoldDB" id="A0A510HIF0"/>
<evidence type="ECO:0000259" key="1">
    <source>
        <dbReference type="Pfam" id="PF04851"/>
    </source>
</evidence>
<dbReference type="REBASE" id="374046">
    <property type="entry name" value="RxyAA322ORF2860P"/>
</dbReference>
<dbReference type="Proteomes" id="UP000318065">
    <property type="component" value="Chromosome"/>
</dbReference>
<keyword evidence="2" id="KW-0540">Nuclease</keyword>
<dbReference type="Gene3D" id="3.40.50.300">
    <property type="entry name" value="P-loop containing nucleotide triphosphate hydrolases"/>
    <property type="match status" value="1"/>
</dbReference>
<proteinExistence type="predicted"/>
<sequence>MPRRKKEKLRFEQRLVLNQYMLGLFGVETFDELAEGLKEPEYEEWDENNVSRIHHVLAARFFDLPERTGGPSVDDLLRYDQNIVGHTLKISEKRDERVRWKYFQYLSFLFAEIYLDRYFRDPEALLDGLNNRVRSFNEGKAEASQVPEYVPDDLRKLAFWMATGSGKTLLMHVNVLQYRHYLELHGRTGELDRIILLTPNEGLSRQHLRELEKSGFEAELFSRSSESLFTSQRIQILEITKLREDTGVKTVAVEAFEGNNLVLVDEGHRGTSKASDVIGDKGWKPMRDALCKDGFSFEYSATFGQAMKAAKNKKLTDEYAKCILFDYSYRYFYGDGYGKDYRILNLEEGSDESFRHRYLVAALLSFHQQQLLYRDREKELQPYGIERPLWMFVGSSVTKSPSKDDRTDVINILRFLARFVREREESVGILKRLLRGRTGLSYKGRDLFADSFGYLKEKGLAAEKLYDSILSGFFNAAGRAMLHASVLKEAEGEISLHLGDNKPFGVINVGDPSALSKLLEEQEEIVVSERSVSGSLFDALNTRESGINLLVGARKFTEGWSSWRVSSMGLMNVGKNEGSQIIQLFGRGVRLKGLNFSLKRSSQIPYTRHPRHIEILDRHIEILETLNVFGVSADYMQQFKEHLEEEGLPSNDNIEEIILPVSKTLNGKKLKTIRLKEGVDFRENGPRPELDTPNSLCDALARKLPVKLDWYPKVSALESRNGAVTAVRDAGKLEPRHLAFINLDEVYFDLVRYKNERGWHNLTISKEKVVELLKNPGWYELAIPSEDLEFSPGNLGQQVRTWQEIATSLLKAYCKKYYDTRRAEFESKYLRYQELSEEDDNFLEEYRFQVEASKEDYIRELRDLKTAIESGQMKPVSWGALDIFSFDRHLYRPLVHLKNKDVSVKPVALNEGERQFVKDLKSYYQTHPDFFEERELYLLRNMSRGRGIGFFEAGNFYPDFILWLLAGDHQYVAFIDPKGITRLRGVEDPKIAFKDTIKEIEERLTDPNVTLSSFIISNTPYDEIAYWGMSKKDLEDRHVLFQKDDKNTYIEDMLKRILAHS</sequence>
<name>A0A510HIF0_9ACTN</name>
<dbReference type="GO" id="GO:0005524">
    <property type="term" value="F:ATP binding"/>
    <property type="evidence" value="ECO:0007669"/>
    <property type="project" value="InterPro"/>
</dbReference>
<dbReference type="OrthoDB" id="9776021at2"/>
<dbReference type="GO" id="GO:0016787">
    <property type="term" value="F:hydrolase activity"/>
    <property type="evidence" value="ECO:0007669"/>
    <property type="project" value="InterPro"/>
</dbReference>
<accession>A0A510HIF0</accession>
<evidence type="ECO:0000313" key="2">
    <source>
        <dbReference type="EMBL" id="BBL78433.1"/>
    </source>
</evidence>
<reference evidence="2" key="1">
    <citation type="journal article" date="2019" name="Microbiol. Resour. Announc.">
        <title>Complete Genome Sequence of Rubrobacter xylanophilus Strain AA3-22, Isolated from Arima Onsen in Japan.</title>
        <authorList>
            <person name="Tomariguchi N."/>
            <person name="Miyazaki K."/>
        </authorList>
    </citation>
    <scope>NUCLEOTIDE SEQUENCE [LARGE SCALE GENOMIC DNA]</scope>
    <source>
        <strain evidence="2">AA3-22</strain>
    </source>
</reference>
<feature type="domain" description="Helicase/UvrB N-terminal" evidence="1">
    <location>
        <begin position="152"/>
        <end position="303"/>
    </location>
</feature>
<evidence type="ECO:0000313" key="3">
    <source>
        <dbReference type="Proteomes" id="UP000318065"/>
    </source>
</evidence>
<protein>
    <submittedName>
        <fullName evidence="2">Type III restriction endonuclease subunit R</fullName>
    </submittedName>
</protein>
<dbReference type="EMBL" id="AP019791">
    <property type="protein sequence ID" value="BBL78433.1"/>
    <property type="molecule type" value="Genomic_DNA"/>
</dbReference>
<keyword evidence="2" id="KW-0378">Hydrolase</keyword>
<dbReference type="RefSeq" id="WP_143526580.1">
    <property type="nucleotide sequence ID" value="NZ_AP019791.1"/>
</dbReference>
<gene>
    <name evidence="2" type="ORF">RxyAA322_02870</name>
</gene>
<dbReference type="InterPro" id="IPR006935">
    <property type="entry name" value="Helicase/UvrB_N"/>
</dbReference>
<organism evidence="2 3">
    <name type="scientific">Rubrobacter xylanophilus</name>
    <dbReference type="NCBI Taxonomy" id="49319"/>
    <lineage>
        <taxon>Bacteria</taxon>
        <taxon>Bacillati</taxon>
        <taxon>Actinomycetota</taxon>
        <taxon>Rubrobacteria</taxon>
        <taxon>Rubrobacterales</taxon>
        <taxon>Rubrobacteraceae</taxon>
        <taxon>Rubrobacter</taxon>
    </lineage>
</organism>
<keyword evidence="3" id="KW-1185">Reference proteome</keyword>
<dbReference type="SUPFAM" id="SSF52540">
    <property type="entry name" value="P-loop containing nucleoside triphosphate hydrolases"/>
    <property type="match status" value="2"/>
</dbReference>
<dbReference type="Pfam" id="PF04851">
    <property type="entry name" value="ResIII"/>
    <property type="match status" value="1"/>
</dbReference>
<dbReference type="InterPro" id="IPR027417">
    <property type="entry name" value="P-loop_NTPase"/>
</dbReference>